<keyword evidence="3" id="KW-1185">Reference proteome</keyword>
<evidence type="ECO:0000313" key="3">
    <source>
        <dbReference type="Proteomes" id="UP000076532"/>
    </source>
</evidence>
<evidence type="ECO:0000256" key="1">
    <source>
        <dbReference type="SAM" id="Phobius"/>
    </source>
</evidence>
<dbReference type="EMBL" id="KV417647">
    <property type="protein sequence ID" value="KZP12411.1"/>
    <property type="molecule type" value="Genomic_DNA"/>
</dbReference>
<keyword evidence="1" id="KW-1133">Transmembrane helix</keyword>
<keyword evidence="1" id="KW-0472">Membrane</keyword>
<proteinExistence type="predicted"/>
<name>A0A166B9C5_9AGAM</name>
<gene>
    <name evidence="2" type="ORF">FIBSPDRAFT_156886</name>
</gene>
<feature type="transmembrane region" description="Helical" evidence="1">
    <location>
        <begin position="42"/>
        <end position="63"/>
    </location>
</feature>
<dbReference type="AlphaFoldDB" id="A0A166B9C5"/>
<sequence length="154" mass="17494">MADVYALVPSSDHLKDADEEPFLPEEERTLPLHRTQDDYSPWTYWLTVGLSSIALLSTILLHASFPSIESVSLADLRSLASLRSLAPYPNLETLSSIRKAKGSMSQKCVDARCIWLKMTCRTRCMVSRLHRTRRCGRAREGIHQQQRCGTWSIC</sequence>
<reference evidence="2 3" key="1">
    <citation type="journal article" date="2016" name="Mol. Biol. Evol.">
        <title>Comparative Genomics of Early-Diverging Mushroom-Forming Fungi Provides Insights into the Origins of Lignocellulose Decay Capabilities.</title>
        <authorList>
            <person name="Nagy L.G."/>
            <person name="Riley R."/>
            <person name="Tritt A."/>
            <person name="Adam C."/>
            <person name="Daum C."/>
            <person name="Floudas D."/>
            <person name="Sun H."/>
            <person name="Yadav J.S."/>
            <person name="Pangilinan J."/>
            <person name="Larsson K.H."/>
            <person name="Matsuura K."/>
            <person name="Barry K."/>
            <person name="Labutti K."/>
            <person name="Kuo R."/>
            <person name="Ohm R.A."/>
            <person name="Bhattacharya S.S."/>
            <person name="Shirouzu T."/>
            <person name="Yoshinaga Y."/>
            <person name="Martin F.M."/>
            <person name="Grigoriev I.V."/>
            <person name="Hibbett D.S."/>
        </authorList>
    </citation>
    <scope>NUCLEOTIDE SEQUENCE [LARGE SCALE GENOMIC DNA]</scope>
    <source>
        <strain evidence="2 3">CBS 109695</strain>
    </source>
</reference>
<protein>
    <submittedName>
        <fullName evidence="2">Uncharacterized protein</fullName>
    </submittedName>
</protein>
<accession>A0A166B9C5</accession>
<organism evidence="2 3">
    <name type="scientific">Athelia psychrophila</name>
    <dbReference type="NCBI Taxonomy" id="1759441"/>
    <lineage>
        <taxon>Eukaryota</taxon>
        <taxon>Fungi</taxon>
        <taxon>Dikarya</taxon>
        <taxon>Basidiomycota</taxon>
        <taxon>Agaricomycotina</taxon>
        <taxon>Agaricomycetes</taxon>
        <taxon>Agaricomycetidae</taxon>
        <taxon>Atheliales</taxon>
        <taxon>Atheliaceae</taxon>
        <taxon>Athelia</taxon>
    </lineage>
</organism>
<keyword evidence="1" id="KW-0812">Transmembrane</keyword>
<dbReference type="Proteomes" id="UP000076532">
    <property type="component" value="Unassembled WGS sequence"/>
</dbReference>
<evidence type="ECO:0000313" key="2">
    <source>
        <dbReference type="EMBL" id="KZP12411.1"/>
    </source>
</evidence>